<dbReference type="PROSITE" id="PS00383">
    <property type="entry name" value="TYR_PHOSPHATASE_1"/>
    <property type="match status" value="1"/>
</dbReference>
<dbReference type="InterPro" id="IPR003595">
    <property type="entry name" value="Tyr_Pase_cat"/>
</dbReference>
<dbReference type="Gene3D" id="3.40.250.10">
    <property type="entry name" value="Rhodanese-like domain"/>
    <property type="match status" value="1"/>
</dbReference>
<dbReference type="RefSeq" id="XP_017989726.1">
    <property type="nucleotide sequence ID" value="XM_018134002.1"/>
</dbReference>
<dbReference type="Proteomes" id="UP000243052">
    <property type="component" value="Chromosome viii"/>
</dbReference>
<dbReference type="PRINTS" id="PR00700">
    <property type="entry name" value="PRTYPHPHTASE"/>
</dbReference>
<feature type="domain" description="Tyrosine specific protein phosphatases" evidence="4">
    <location>
        <begin position="749"/>
        <end position="822"/>
    </location>
</feature>
<accession>A0A0X8HWJ6</accession>
<dbReference type="SUPFAM" id="SSF52799">
    <property type="entry name" value="(Phosphotyrosine protein) phosphatases II"/>
    <property type="match status" value="1"/>
</dbReference>
<proteinExistence type="inferred from homology"/>
<dbReference type="InterPro" id="IPR029021">
    <property type="entry name" value="Prot-tyrosine_phosphatase-like"/>
</dbReference>
<dbReference type="PROSITE" id="PS50056">
    <property type="entry name" value="TYR_PHOSPHATASE_2"/>
    <property type="match status" value="1"/>
</dbReference>
<dbReference type="OrthoDB" id="6058203at2759"/>
<dbReference type="GeneID" id="28726092"/>
<dbReference type="PANTHER" id="PTHR19134:SF561">
    <property type="entry name" value="PROTEIN TYROSINE PHOSPHATASE 36E, ISOFORM A"/>
    <property type="match status" value="1"/>
</dbReference>
<evidence type="ECO:0000256" key="1">
    <source>
        <dbReference type="ARBA" id="ARBA00009649"/>
    </source>
</evidence>
<dbReference type="InterPro" id="IPR000387">
    <property type="entry name" value="Tyr_Pase_dom"/>
</dbReference>
<evidence type="ECO:0000256" key="2">
    <source>
        <dbReference type="SAM" id="MobiDB-lite"/>
    </source>
</evidence>
<dbReference type="Gene3D" id="3.90.190.10">
    <property type="entry name" value="Protein tyrosine phosphatase superfamily"/>
    <property type="match status" value="1"/>
</dbReference>
<evidence type="ECO:0000313" key="6">
    <source>
        <dbReference type="Proteomes" id="UP000243052"/>
    </source>
</evidence>
<dbReference type="EMBL" id="CP014248">
    <property type="protein sequence ID" value="AMD22730.1"/>
    <property type="molecule type" value="Genomic_DNA"/>
</dbReference>
<evidence type="ECO:0000313" key="5">
    <source>
        <dbReference type="EMBL" id="AMD22730.1"/>
    </source>
</evidence>
<dbReference type="Pfam" id="PF00102">
    <property type="entry name" value="Y_phosphatase"/>
    <property type="match status" value="1"/>
</dbReference>
<evidence type="ECO:0000259" key="3">
    <source>
        <dbReference type="PROSITE" id="PS50055"/>
    </source>
</evidence>
<dbReference type="InterPro" id="IPR050348">
    <property type="entry name" value="Protein-Tyr_Phosphatase"/>
</dbReference>
<dbReference type="STRING" id="45286.A0A0X8HWJ6"/>
<evidence type="ECO:0000259" key="4">
    <source>
        <dbReference type="PROSITE" id="PS50056"/>
    </source>
</evidence>
<organism evidence="5 6">
    <name type="scientific">Eremothecium sinecaudum</name>
    <dbReference type="NCBI Taxonomy" id="45286"/>
    <lineage>
        <taxon>Eukaryota</taxon>
        <taxon>Fungi</taxon>
        <taxon>Dikarya</taxon>
        <taxon>Ascomycota</taxon>
        <taxon>Saccharomycotina</taxon>
        <taxon>Saccharomycetes</taxon>
        <taxon>Saccharomycetales</taxon>
        <taxon>Saccharomycetaceae</taxon>
        <taxon>Eremothecium</taxon>
    </lineage>
</organism>
<dbReference type="SMART" id="SM00404">
    <property type="entry name" value="PTPc_motif"/>
    <property type="match status" value="1"/>
</dbReference>
<comment type="similarity">
    <text evidence="1">Belongs to the protein-tyrosine phosphatase family. Non-receptor class subfamily.</text>
</comment>
<protein>
    <submittedName>
        <fullName evidence="5">HHL040Cp</fullName>
    </submittedName>
</protein>
<feature type="region of interest" description="Disordered" evidence="2">
    <location>
        <begin position="219"/>
        <end position="249"/>
    </location>
</feature>
<keyword evidence="6" id="KW-1185">Reference proteome</keyword>
<feature type="domain" description="Tyrosine-protein phosphatase" evidence="3">
    <location>
        <begin position="483"/>
        <end position="831"/>
    </location>
</feature>
<dbReference type="PROSITE" id="PS50055">
    <property type="entry name" value="TYR_PHOSPHATASE_PTP"/>
    <property type="match status" value="1"/>
</dbReference>
<dbReference type="InterPro" id="IPR000242">
    <property type="entry name" value="PTP_cat"/>
</dbReference>
<dbReference type="PANTHER" id="PTHR19134">
    <property type="entry name" value="RECEPTOR-TYPE TYROSINE-PROTEIN PHOSPHATASE"/>
    <property type="match status" value="1"/>
</dbReference>
<dbReference type="InterPro" id="IPR016130">
    <property type="entry name" value="Tyr_Pase_AS"/>
</dbReference>
<dbReference type="SMART" id="SM00194">
    <property type="entry name" value="PTPc"/>
    <property type="match status" value="1"/>
</dbReference>
<dbReference type="AlphaFoldDB" id="A0A0X8HWJ6"/>
<sequence>MTGLDHNNLFSVHSLSQEPRLDHFFGGIKPIRDSRSVISLPSNMHGRLVQPTSPTSRLMTQRVELSEGDDIFSAQNIRVVTYQEWRAQRLDALKDTLILDLSTPGYEFGSACNQIQLSFPSTLLRRPSFTFEKLMGTLNDCTRERLIKQLASCTRILIFDDGSLFMTSCFYSTVAVIRKLVDYLSKQKGPKATDIYLLQNGTRSMQHEQRQHHYVSPTLTSPTQANNNTSHVQHPVANNTRTENSGKPKISLRLHIPRHDETTKYTAIPTTSTKGRCADITGTKSSELFIQSMKGDTLHYSPESLYKYFRYRTPSKLPRCVPQWFHPFNRTGDQILLELLAKFELLELLEVKRLRKCIAPNDSNSFSRSSTVKTRLYSLKELEKQYVPSHKLQSETEENKDLTTDRYSDEDTYTSIQNNGFNWDNNNTCDIEDCESDLIPENTICSHSNGTSVSERTRVQDEEVLETPLDEYGISQGINSFTKNRYSNIIPYEHTRVKLEPSPLHHEPSQRINPQSALPYQSTVESKGSDKMVEHLKVPISSSYFSNAFEHNSEKYPDTSSCEPFNDYFNANYLNLPEINPSCRYIATQAPLLSTIDDFWKVVTTNDVQVIISLNSDDELNLRKWDIYWKPDSMRKYDITILNCFEDLPNLDGIIIREFQVRKKQTVVSSDSDDDSNISCKTHNVYQIQYTKWLDSCGIVMSDFLQLYRIKNALVHQPEILIEKLRSHVPGSKQPISLDNLTTEDTFLGTEIMSPLLVHCSAGCGRTGVFITLDFLLTILQPPYQKMNKIDVWKMNEDLIFIVVNEFRKQRISMVQNLTQYITCYESLLEFFAINDGQANT</sequence>
<name>A0A0X8HWJ6_9SACH</name>
<reference evidence="5 6" key="1">
    <citation type="submission" date="2016-01" db="EMBL/GenBank/DDBJ databases">
        <title>Genome sequence of the yeast Holleya sinecauda.</title>
        <authorList>
            <person name="Dietrich F.S."/>
        </authorList>
    </citation>
    <scope>NUCLEOTIDE SEQUENCE [LARGE SCALE GENOMIC DNA]</scope>
    <source>
        <strain evidence="5 6">ATCC 58844</strain>
    </source>
</reference>
<feature type="compositionally biased region" description="Polar residues" evidence="2">
    <location>
        <begin position="219"/>
        <end position="245"/>
    </location>
</feature>
<dbReference type="InterPro" id="IPR036873">
    <property type="entry name" value="Rhodanese-like_dom_sf"/>
</dbReference>
<gene>
    <name evidence="5" type="ORF">AW171_hschr84782</name>
</gene>
<dbReference type="GO" id="GO:0004725">
    <property type="term" value="F:protein tyrosine phosphatase activity"/>
    <property type="evidence" value="ECO:0007669"/>
    <property type="project" value="InterPro"/>
</dbReference>